<dbReference type="SUPFAM" id="SSF53822">
    <property type="entry name" value="Periplasmic binding protein-like I"/>
    <property type="match status" value="1"/>
</dbReference>
<evidence type="ECO:0000256" key="2">
    <source>
        <dbReference type="ARBA" id="ARBA00007639"/>
    </source>
</evidence>
<gene>
    <name evidence="5" type="ORF">FHU40_003851</name>
</gene>
<dbReference type="PANTHER" id="PTHR46847:SF1">
    <property type="entry name" value="D-ALLOSE-BINDING PERIPLASMIC PROTEIN-RELATED"/>
    <property type="match status" value="1"/>
</dbReference>
<dbReference type="Pfam" id="PF13407">
    <property type="entry name" value="Peripla_BP_4"/>
    <property type="match status" value="1"/>
</dbReference>
<comment type="subcellular location">
    <subcellularLocation>
        <location evidence="1">Cell envelope</location>
    </subcellularLocation>
</comment>
<dbReference type="CDD" id="cd01536">
    <property type="entry name" value="PBP1_ABC_sugar_binding-like"/>
    <property type="match status" value="1"/>
</dbReference>
<reference evidence="5 6" key="1">
    <citation type="submission" date="2020-08" db="EMBL/GenBank/DDBJ databases">
        <title>Sequencing the genomes of 1000 actinobacteria strains.</title>
        <authorList>
            <person name="Klenk H.-P."/>
        </authorList>
    </citation>
    <scope>NUCLEOTIDE SEQUENCE [LARGE SCALE GENOMIC DNA]</scope>
    <source>
        <strain evidence="5 6">DSM 105498</strain>
    </source>
</reference>
<feature type="domain" description="Periplasmic binding protein" evidence="4">
    <location>
        <begin position="1"/>
        <end position="240"/>
    </location>
</feature>
<protein>
    <submittedName>
        <fullName evidence="5">Ribose transport system substrate-binding protein</fullName>
    </submittedName>
</protein>
<comment type="caution">
    <text evidence="5">The sequence shown here is derived from an EMBL/GenBank/DDBJ whole genome shotgun (WGS) entry which is preliminary data.</text>
</comment>
<evidence type="ECO:0000313" key="6">
    <source>
        <dbReference type="Proteomes" id="UP000589626"/>
    </source>
</evidence>
<accession>A0A7W4Z229</accession>
<evidence type="ECO:0000256" key="1">
    <source>
        <dbReference type="ARBA" id="ARBA00004196"/>
    </source>
</evidence>
<dbReference type="Gene3D" id="3.40.50.2300">
    <property type="match status" value="2"/>
</dbReference>
<organism evidence="5 6">
    <name type="scientific">Nocardioides soli</name>
    <dbReference type="NCBI Taxonomy" id="1036020"/>
    <lineage>
        <taxon>Bacteria</taxon>
        <taxon>Bacillati</taxon>
        <taxon>Actinomycetota</taxon>
        <taxon>Actinomycetes</taxon>
        <taxon>Propionibacteriales</taxon>
        <taxon>Nocardioidaceae</taxon>
        <taxon>Nocardioides</taxon>
    </lineage>
</organism>
<keyword evidence="6" id="KW-1185">Reference proteome</keyword>
<dbReference type="AlphaFoldDB" id="A0A7W4Z229"/>
<keyword evidence="3" id="KW-0732">Signal</keyword>
<proteinExistence type="inferred from homology"/>
<dbReference type="EMBL" id="JACHWR010000003">
    <property type="protein sequence ID" value="MBB3044014.1"/>
    <property type="molecule type" value="Genomic_DNA"/>
</dbReference>
<dbReference type="PANTHER" id="PTHR46847">
    <property type="entry name" value="D-ALLOSE-BINDING PERIPLASMIC PROTEIN-RELATED"/>
    <property type="match status" value="1"/>
</dbReference>
<evidence type="ECO:0000256" key="3">
    <source>
        <dbReference type="ARBA" id="ARBA00022729"/>
    </source>
</evidence>
<comment type="similarity">
    <text evidence="2">Belongs to the bacterial solute-binding protein 2 family.</text>
</comment>
<dbReference type="GO" id="GO:0030246">
    <property type="term" value="F:carbohydrate binding"/>
    <property type="evidence" value="ECO:0007669"/>
    <property type="project" value="UniProtKB-ARBA"/>
</dbReference>
<name>A0A7W4Z229_9ACTN</name>
<sequence length="280" mass="29292">MKEAAESIGWHATVLDANLDPNAQVSNIQSLIQQDAGAIASWTLDAGATAGIYAQADQANVPIIGVNSEGSGVKYAVWNEIQQCSPGGPAEQTADLIASKFPDGNVVTIGLDVVPSWASVADCFEKAAKQAGLTILAHQSNNSDDAAGAQKLTADMLTKYPDVNAIWAYNDASALGASAAVIAAGKTVSDGESDGIIITGENGDSDAIQAVRDGRLTGTWDLNMVEFGWLIVKTAEDALKEGTAPAKTVLRSTLWTANNIDDYVPPKDRDVSFEELDIVE</sequence>
<dbReference type="Proteomes" id="UP000589626">
    <property type="component" value="Unassembled WGS sequence"/>
</dbReference>
<evidence type="ECO:0000313" key="5">
    <source>
        <dbReference type="EMBL" id="MBB3044014.1"/>
    </source>
</evidence>
<evidence type="ECO:0000259" key="4">
    <source>
        <dbReference type="Pfam" id="PF13407"/>
    </source>
</evidence>
<dbReference type="InterPro" id="IPR025997">
    <property type="entry name" value="SBP_2_dom"/>
</dbReference>
<dbReference type="InterPro" id="IPR028082">
    <property type="entry name" value="Peripla_BP_I"/>
</dbReference>
<dbReference type="GO" id="GO:0030313">
    <property type="term" value="C:cell envelope"/>
    <property type="evidence" value="ECO:0007669"/>
    <property type="project" value="UniProtKB-SubCell"/>
</dbReference>